<accession>A0A916U269</accession>
<name>A0A916U269_9ACTN</name>
<dbReference type="EMBL" id="BMJH01000001">
    <property type="protein sequence ID" value="GGC55569.1"/>
    <property type="molecule type" value="Genomic_DNA"/>
</dbReference>
<keyword evidence="2" id="KW-1185">Reference proteome</keyword>
<dbReference type="AlphaFoldDB" id="A0A916U269"/>
<dbReference type="Proteomes" id="UP000641514">
    <property type="component" value="Unassembled WGS sequence"/>
</dbReference>
<dbReference type="RefSeq" id="WP_188670315.1">
    <property type="nucleotide sequence ID" value="NZ_BMJH01000001.1"/>
</dbReference>
<reference evidence="1" key="1">
    <citation type="journal article" date="2014" name="Int. J. Syst. Evol. Microbiol.">
        <title>Complete genome sequence of Corynebacterium casei LMG S-19264T (=DSM 44701T), isolated from a smear-ripened cheese.</title>
        <authorList>
            <consortium name="US DOE Joint Genome Institute (JGI-PGF)"/>
            <person name="Walter F."/>
            <person name="Albersmeier A."/>
            <person name="Kalinowski J."/>
            <person name="Ruckert C."/>
        </authorList>
    </citation>
    <scope>NUCLEOTIDE SEQUENCE</scope>
    <source>
        <strain evidence="1">CGMCC 1.15478</strain>
    </source>
</reference>
<organism evidence="1 2">
    <name type="scientific">Hoyosella rhizosphaerae</name>
    <dbReference type="NCBI Taxonomy" id="1755582"/>
    <lineage>
        <taxon>Bacteria</taxon>
        <taxon>Bacillati</taxon>
        <taxon>Actinomycetota</taxon>
        <taxon>Actinomycetes</taxon>
        <taxon>Mycobacteriales</taxon>
        <taxon>Hoyosellaceae</taxon>
        <taxon>Hoyosella</taxon>
    </lineage>
</organism>
<proteinExistence type="predicted"/>
<evidence type="ECO:0000313" key="1">
    <source>
        <dbReference type="EMBL" id="GGC55569.1"/>
    </source>
</evidence>
<gene>
    <name evidence="1" type="ORF">GCM10011410_04930</name>
</gene>
<protein>
    <submittedName>
        <fullName evidence="1">Uncharacterized protein</fullName>
    </submittedName>
</protein>
<sequence length="193" mass="21912">MSDSERQAQFEAVEAKRQEMVRKLREAQQPILADLRAVGFDVDSLWSLGSRPKSYTAALPVLLKHLERGGYPDRIMGALAFRLGVKEMRPYWDTLRDMYVRATGGDERQGFAAALAEIVTREREEDLISLILDDNLDDSRILLLRGLTRLRSDRSRAVMESLVDHPVLGKAATGVVHQRELRQARKNRKSAAR</sequence>
<reference evidence="1" key="2">
    <citation type="submission" date="2020-09" db="EMBL/GenBank/DDBJ databases">
        <authorList>
            <person name="Sun Q."/>
            <person name="Zhou Y."/>
        </authorList>
    </citation>
    <scope>NUCLEOTIDE SEQUENCE</scope>
    <source>
        <strain evidence="1">CGMCC 1.15478</strain>
    </source>
</reference>
<evidence type="ECO:0000313" key="2">
    <source>
        <dbReference type="Proteomes" id="UP000641514"/>
    </source>
</evidence>
<comment type="caution">
    <text evidence="1">The sequence shown here is derived from an EMBL/GenBank/DDBJ whole genome shotgun (WGS) entry which is preliminary data.</text>
</comment>